<dbReference type="SUPFAM" id="SSF50978">
    <property type="entry name" value="WD40 repeat-like"/>
    <property type="match status" value="2"/>
</dbReference>
<evidence type="ECO:0000313" key="15">
    <source>
        <dbReference type="Proteomes" id="UP001209878"/>
    </source>
</evidence>
<evidence type="ECO:0000256" key="3">
    <source>
        <dbReference type="ARBA" id="ARBA00022490"/>
    </source>
</evidence>
<dbReference type="FunFam" id="2.130.10.10:FF:000207">
    <property type="entry name" value="Cilia- and flagella-associated protein 52"/>
    <property type="match status" value="1"/>
</dbReference>
<dbReference type="InterPro" id="IPR036322">
    <property type="entry name" value="WD40_repeat_dom_sf"/>
</dbReference>
<keyword evidence="7" id="KW-0969">Cilium</keyword>
<evidence type="ECO:0000313" key="14">
    <source>
        <dbReference type="EMBL" id="KAK2193733.1"/>
    </source>
</evidence>
<sequence>MTTEEEPVSVPLLQLESMIGYNGKVAMGLIVHPDRQHLIYPIGCTVIVENMETKKQDFLAGHTDTVSCITISKCGRFIASGQATYMGFKADIFLWDFERREKYAKFTLHKVKVERLVFSPTAKYLVSLGGGDDGSVVVWDVGRKEPLRGLQAQKKSAGMTFVIAFANQTDDLFVTAGDDTLRIWHLELDQNKMTPVDVAMGSLKRNFKCIQISEDDSFFYAGTTTGDIVYVNIPAYRFQAHGPVKGRFSMGVTALKILKTGEILVGAGDGTVAIVNGREGKFKRTNKEQKVKGTVLSLTLRGEGHQFFVGTSACNIYRFNFAEFTHMLLKTCHDSPINDIAFPYGCDDLYVTCSYQDIRVWHLARSEELLRITVNNMTCMAIAVMNDGRTILSGWDDGYIRAYSPQTGTPLYTIQDAHSSRGVTALATFFDCVRFVSGGMSGQVRIWRIDDLGRKSPKLEMTLKEHTASITAIKMRRDDKSCVTSSDDGSCIIWNLEKGHREQMVHANTLFQYVCYHPAEYQFITTGTDRKIAYWETFDGSLIREVEGSKSGSINGMDIASDGNYFVSGGDDKLVKLWNYDAGVVEQIGIGHSAHIKRVLISPNENFILSVSTDGAILRWRYPNRR</sequence>
<evidence type="ECO:0000256" key="6">
    <source>
        <dbReference type="ARBA" id="ARBA00022846"/>
    </source>
</evidence>
<protein>
    <recommendedName>
        <fullName evidence="10">Cilia- and flagella-associated protein 52</fullName>
    </recommendedName>
</protein>
<evidence type="ECO:0000256" key="13">
    <source>
        <dbReference type="PROSITE-ProRule" id="PRU00221"/>
    </source>
</evidence>
<dbReference type="FunFam" id="2.130.10.10:FF:000173">
    <property type="entry name" value="Cilia- and flagella-associated protein 52"/>
    <property type="match status" value="1"/>
</dbReference>
<evidence type="ECO:0000256" key="8">
    <source>
        <dbReference type="ARBA" id="ARBA00023273"/>
    </source>
</evidence>
<reference evidence="14" key="1">
    <citation type="journal article" date="2023" name="Mol. Biol. Evol.">
        <title>Third-Generation Sequencing Reveals the Adaptive Role of the Epigenome in Three Deep-Sea Polychaetes.</title>
        <authorList>
            <person name="Perez M."/>
            <person name="Aroh O."/>
            <person name="Sun Y."/>
            <person name="Lan Y."/>
            <person name="Juniper S.K."/>
            <person name="Young C.R."/>
            <person name="Angers B."/>
            <person name="Qian P.Y."/>
        </authorList>
    </citation>
    <scope>NUCLEOTIDE SEQUENCE</scope>
    <source>
        <strain evidence="14">R07B-5</strain>
    </source>
</reference>
<dbReference type="GO" id="GO:0005930">
    <property type="term" value="C:axoneme"/>
    <property type="evidence" value="ECO:0007669"/>
    <property type="project" value="UniProtKB-ARBA"/>
</dbReference>
<keyword evidence="8" id="KW-0966">Cell projection</keyword>
<dbReference type="InterPro" id="IPR001680">
    <property type="entry name" value="WD40_rpt"/>
</dbReference>
<feature type="repeat" description="WD" evidence="13">
    <location>
        <begin position="463"/>
        <end position="504"/>
    </location>
</feature>
<evidence type="ECO:0000256" key="10">
    <source>
        <dbReference type="ARBA" id="ARBA00029552"/>
    </source>
</evidence>
<comment type="function">
    <text evidence="11">Microtubule inner protein (MIP) part of the dynein-decorated doublet microtubules (DMTs) in cilia axoneme. Important for proper ciliary and flagellar beating. May act in cooperation with CFAP45 and axonemal dynein subunit DNAH11. May play a role in cell growth and/or survival.</text>
</comment>
<dbReference type="GO" id="GO:0031514">
    <property type="term" value="C:motile cilium"/>
    <property type="evidence" value="ECO:0007669"/>
    <property type="project" value="UniProtKB-SubCell"/>
</dbReference>
<feature type="repeat" description="WD" evidence="13">
    <location>
        <begin position="106"/>
        <end position="149"/>
    </location>
</feature>
<accession>A0AAD9ULC9</accession>
<dbReference type="PANTHER" id="PTHR13720">
    <property type="entry name" value="WD-40 REPEAT PROTEIN"/>
    <property type="match status" value="1"/>
</dbReference>
<keyword evidence="4 13" id="KW-0853">WD repeat</keyword>
<dbReference type="Pfam" id="PF00400">
    <property type="entry name" value="WD40"/>
    <property type="match status" value="6"/>
</dbReference>
<dbReference type="PANTHER" id="PTHR13720:SF14">
    <property type="entry name" value="CILIA- AND FLAGELLA-ASSOCIATED PROTEIN 52"/>
    <property type="match status" value="1"/>
</dbReference>
<evidence type="ECO:0000256" key="2">
    <source>
        <dbReference type="ARBA" id="ARBA00004496"/>
    </source>
</evidence>
<feature type="repeat" description="WD" evidence="13">
    <location>
        <begin position="547"/>
        <end position="588"/>
    </location>
</feature>
<dbReference type="EMBL" id="JAODUO010000007">
    <property type="protein sequence ID" value="KAK2193733.1"/>
    <property type="molecule type" value="Genomic_DNA"/>
</dbReference>
<evidence type="ECO:0000256" key="7">
    <source>
        <dbReference type="ARBA" id="ARBA00023069"/>
    </source>
</evidence>
<dbReference type="SMART" id="SM00320">
    <property type="entry name" value="WD40"/>
    <property type="match status" value="11"/>
</dbReference>
<evidence type="ECO:0000256" key="5">
    <source>
        <dbReference type="ARBA" id="ARBA00022737"/>
    </source>
</evidence>
<comment type="subunit">
    <text evidence="12">Microtubule inner protein component of sperm flagellar doublet microtubules. Interacts with BRCA2. Interacts with the CCT chaperonin complex. Interacts with HSP70. Interacts with AK8. Interacts with CFAP45. Interacts with DNAI1. Interacts with IQDC.</text>
</comment>
<evidence type="ECO:0000256" key="12">
    <source>
        <dbReference type="ARBA" id="ARBA00047117"/>
    </source>
</evidence>
<proteinExistence type="inferred from homology"/>
<dbReference type="PROSITE" id="PS50294">
    <property type="entry name" value="WD_REPEATS_REGION"/>
    <property type="match status" value="3"/>
</dbReference>
<keyword evidence="5" id="KW-0677">Repeat</keyword>
<comment type="caution">
    <text evidence="14">The sequence shown here is derived from an EMBL/GenBank/DDBJ whole genome shotgun (WGS) entry which is preliminary data.</text>
</comment>
<dbReference type="PROSITE" id="PS50082">
    <property type="entry name" value="WD_REPEATS_2"/>
    <property type="match status" value="4"/>
</dbReference>
<evidence type="ECO:0000256" key="4">
    <source>
        <dbReference type="ARBA" id="ARBA00022574"/>
    </source>
</evidence>
<dbReference type="Proteomes" id="UP001209878">
    <property type="component" value="Unassembled WGS sequence"/>
</dbReference>
<dbReference type="Gene3D" id="2.130.10.10">
    <property type="entry name" value="YVTN repeat-like/Quinoprotein amine dehydrogenase"/>
    <property type="match status" value="3"/>
</dbReference>
<dbReference type="InterPro" id="IPR019775">
    <property type="entry name" value="WD40_repeat_CS"/>
</dbReference>
<gene>
    <name evidence="14" type="ORF">NP493_7g04021</name>
</gene>
<keyword evidence="15" id="KW-1185">Reference proteome</keyword>
<evidence type="ECO:0000256" key="11">
    <source>
        <dbReference type="ARBA" id="ARBA00046056"/>
    </source>
</evidence>
<comment type="similarity">
    <text evidence="9">Belongs to the CFAP52 family.</text>
</comment>
<keyword evidence="6" id="KW-0282">Flagellum</keyword>
<keyword evidence="3" id="KW-0963">Cytoplasm</keyword>
<dbReference type="AlphaFoldDB" id="A0AAD9ULC9"/>
<evidence type="ECO:0000256" key="1">
    <source>
        <dbReference type="ARBA" id="ARBA00004230"/>
    </source>
</evidence>
<feature type="repeat" description="WD" evidence="13">
    <location>
        <begin position="589"/>
        <end position="626"/>
    </location>
</feature>
<dbReference type="FunFam" id="2.130.10.10:FF:001320">
    <property type="entry name" value="Predicted protein"/>
    <property type="match status" value="1"/>
</dbReference>
<comment type="subcellular location">
    <subcellularLocation>
        <location evidence="1">Cell projection</location>
        <location evidence="1">Cilium</location>
        <location evidence="1">Flagellum</location>
    </subcellularLocation>
    <subcellularLocation>
        <location evidence="2">Cytoplasm</location>
    </subcellularLocation>
</comment>
<name>A0AAD9ULC9_RIDPI</name>
<evidence type="ECO:0000256" key="9">
    <source>
        <dbReference type="ARBA" id="ARBA00029456"/>
    </source>
</evidence>
<organism evidence="14 15">
    <name type="scientific">Ridgeia piscesae</name>
    <name type="common">Tubeworm</name>
    <dbReference type="NCBI Taxonomy" id="27915"/>
    <lineage>
        <taxon>Eukaryota</taxon>
        <taxon>Metazoa</taxon>
        <taxon>Spiralia</taxon>
        <taxon>Lophotrochozoa</taxon>
        <taxon>Annelida</taxon>
        <taxon>Polychaeta</taxon>
        <taxon>Sedentaria</taxon>
        <taxon>Canalipalpata</taxon>
        <taxon>Sabellida</taxon>
        <taxon>Siboglinidae</taxon>
        <taxon>Ridgeia</taxon>
    </lineage>
</organism>
<dbReference type="PROSITE" id="PS00678">
    <property type="entry name" value="WD_REPEATS_1"/>
    <property type="match status" value="2"/>
</dbReference>
<dbReference type="InterPro" id="IPR015943">
    <property type="entry name" value="WD40/YVTN_repeat-like_dom_sf"/>
</dbReference>
<dbReference type="InterPro" id="IPR050630">
    <property type="entry name" value="WD_repeat_EMAP"/>
</dbReference>